<organism evidence="1 2">
    <name type="scientific">Desulfomicrobium apsheronum</name>
    <dbReference type="NCBI Taxonomy" id="52560"/>
    <lineage>
        <taxon>Bacteria</taxon>
        <taxon>Pseudomonadati</taxon>
        <taxon>Thermodesulfobacteriota</taxon>
        <taxon>Desulfovibrionia</taxon>
        <taxon>Desulfovibrionales</taxon>
        <taxon>Desulfomicrobiaceae</taxon>
        <taxon>Desulfomicrobium</taxon>
    </lineage>
</organism>
<evidence type="ECO:0000313" key="2">
    <source>
        <dbReference type="Proteomes" id="UP000198635"/>
    </source>
</evidence>
<sequence>MVERNQGDFGNISVDEIRELLSEYQDVVNEYAKKVEYFSLKKVFFKYIESDDGEFFDYLRNLKETKKKKQHIIYTESKALEISQSSKNNEYVVYDENDEKYLEFIDERNRKLVMDRDVPILINYRSLIHTLDFEEIDSDEKVESVQYLTHKLKESGVLKNDFDLMISIKVECARACIDFINTSLHDSEFDSEAVDAFFRLGRIVGILEILSNLNNEDMLVKLLKILASKAHDDRYEAKRKNYTKAINMAIDLWKSGDRRDFKKMAKHVCFEINENYQKDYSRKNNGKPLPKDKLITYKKVYDALKPIEHWYKEK</sequence>
<name>A0A1I3ZZX1_9BACT</name>
<reference evidence="2" key="1">
    <citation type="submission" date="2016-10" db="EMBL/GenBank/DDBJ databases">
        <authorList>
            <person name="Varghese N."/>
            <person name="Submissions S."/>
        </authorList>
    </citation>
    <scope>NUCLEOTIDE SEQUENCE [LARGE SCALE GENOMIC DNA]</scope>
    <source>
        <strain evidence="2">DSM 5918</strain>
    </source>
</reference>
<keyword evidence="2" id="KW-1185">Reference proteome</keyword>
<protein>
    <submittedName>
        <fullName evidence="1">Uncharacterized protein</fullName>
    </submittedName>
</protein>
<dbReference type="Proteomes" id="UP000198635">
    <property type="component" value="Unassembled WGS sequence"/>
</dbReference>
<accession>A0A1I3ZZX1</accession>
<dbReference type="EMBL" id="FORX01000028">
    <property type="protein sequence ID" value="SFK49241.1"/>
    <property type="molecule type" value="Genomic_DNA"/>
</dbReference>
<evidence type="ECO:0000313" key="1">
    <source>
        <dbReference type="EMBL" id="SFK49241.1"/>
    </source>
</evidence>
<gene>
    <name evidence="1" type="ORF">SAMN04488082_12819</name>
</gene>
<proteinExistence type="predicted"/>
<dbReference type="AlphaFoldDB" id="A0A1I3ZZX1"/>